<dbReference type="GO" id="GO:0005737">
    <property type="term" value="C:cytoplasm"/>
    <property type="evidence" value="ECO:0007669"/>
    <property type="project" value="TreeGrafter"/>
</dbReference>
<keyword evidence="7" id="KW-0067">ATP-binding</keyword>
<evidence type="ECO:0000256" key="7">
    <source>
        <dbReference type="ARBA" id="ARBA00022840"/>
    </source>
</evidence>
<feature type="region of interest" description="Disordered" evidence="12">
    <location>
        <begin position="334"/>
        <end position="376"/>
    </location>
</feature>
<evidence type="ECO:0000259" key="15">
    <source>
        <dbReference type="PROSITE" id="PS51285"/>
    </source>
</evidence>
<dbReference type="Proteomes" id="UP000605846">
    <property type="component" value="Unassembled WGS sequence"/>
</dbReference>
<dbReference type="PROSITE" id="PS00108">
    <property type="entry name" value="PROTEIN_KINASE_ST"/>
    <property type="match status" value="1"/>
</dbReference>
<feature type="region of interest" description="Disordered" evidence="12">
    <location>
        <begin position="1334"/>
        <end position="1384"/>
    </location>
</feature>
<reference evidence="16" key="1">
    <citation type="submission" date="2020-01" db="EMBL/GenBank/DDBJ databases">
        <title>Genome Sequencing of Three Apophysomyces-Like Fungal Strains Confirms a Novel Fungal Genus in the Mucoromycota with divergent Burkholderia-like Endosymbiotic Bacteria.</title>
        <authorList>
            <person name="Stajich J.E."/>
            <person name="Macias A.M."/>
            <person name="Carter-House D."/>
            <person name="Lovett B."/>
            <person name="Kasson L.R."/>
            <person name="Berry K."/>
            <person name="Grigoriev I."/>
            <person name="Chang Y."/>
            <person name="Spatafora J."/>
            <person name="Kasson M.T."/>
        </authorList>
    </citation>
    <scope>NUCLEOTIDE SEQUENCE</scope>
    <source>
        <strain evidence="16">NRRL A-21654</strain>
    </source>
</reference>
<dbReference type="FunFam" id="1.10.510.10:FF:000340">
    <property type="entry name" value="Serine threonine protein kinase"/>
    <property type="match status" value="1"/>
</dbReference>
<feature type="compositionally biased region" description="Polar residues" evidence="12">
    <location>
        <begin position="1607"/>
        <end position="1641"/>
    </location>
</feature>
<dbReference type="SMART" id="SM00220">
    <property type="entry name" value="S_TKc"/>
    <property type="match status" value="1"/>
</dbReference>
<feature type="compositionally biased region" description="Basic and acidic residues" evidence="12">
    <location>
        <begin position="1256"/>
        <end position="1268"/>
    </location>
</feature>
<dbReference type="GO" id="GO:0005524">
    <property type="term" value="F:ATP binding"/>
    <property type="evidence" value="ECO:0007669"/>
    <property type="project" value="UniProtKB-KW"/>
</dbReference>
<evidence type="ECO:0000256" key="12">
    <source>
        <dbReference type="SAM" id="MobiDB-lite"/>
    </source>
</evidence>
<evidence type="ECO:0000256" key="3">
    <source>
        <dbReference type="ARBA" id="ARBA00022553"/>
    </source>
</evidence>
<dbReference type="PROSITE" id="PS51285">
    <property type="entry name" value="AGC_KINASE_CTER"/>
    <property type="match status" value="1"/>
</dbReference>
<feature type="region of interest" description="Disordered" evidence="12">
    <location>
        <begin position="393"/>
        <end position="423"/>
    </location>
</feature>
<evidence type="ECO:0000256" key="2">
    <source>
        <dbReference type="ARBA" id="ARBA00022527"/>
    </source>
</evidence>
<dbReference type="InterPro" id="IPR000961">
    <property type="entry name" value="AGC-kinase_C"/>
</dbReference>
<name>A0A8H7BPK1_9FUNG</name>
<feature type="coiled-coil region" evidence="11">
    <location>
        <begin position="1076"/>
        <end position="1107"/>
    </location>
</feature>
<dbReference type="CDD" id="cd05611">
    <property type="entry name" value="STKc_Rim15_like"/>
    <property type="match status" value="1"/>
</dbReference>
<dbReference type="InterPro" id="IPR011009">
    <property type="entry name" value="Kinase-like_dom_sf"/>
</dbReference>
<keyword evidence="4" id="KW-0808">Transferase</keyword>
<dbReference type="InterPro" id="IPR001789">
    <property type="entry name" value="Sig_transdc_resp-reg_receiver"/>
</dbReference>
<dbReference type="InterPro" id="IPR008271">
    <property type="entry name" value="Ser/Thr_kinase_AS"/>
</dbReference>
<evidence type="ECO:0000256" key="6">
    <source>
        <dbReference type="ARBA" id="ARBA00022777"/>
    </source>
</evidence>
<dbReference type="GO" id="GO:0000160">
    <property type="term" value="P:phosphorelay signal transduction system"/>
    <property type="evidence" value="ECO:0007669"/>
    <property type="project" value="InterPro"/>
</dbReference>
<feature type="compositionally biased region" description="Basic and acidic residues" evidence="12">
    <location>
        <begin position="54"/>
        <end position="65"/>
    </location>
</feature>
<feature type="region of interest" description="Disordered" evidence="12">
    <location>
        <begin position="41"/>
        <end position="71"/>
    </location>
</feature>
<dbReference type="SUPFAM" id="SSF52172">
    <property type="entry name" value="CheY-like"/>
    <property type="match status" value="1"/>
</dbReference>
<dbReference type="EC" id="2.7.11.1" evidence="1"/>
<dbReference type="GO" id="GO:0004674">
    <property type="term" value="F:protein serine/threonine kinase activity"/>
    <property type="evidence" value="ECO:0007669"/>
    <property type="project" value="UniProtKB-KW"/>
</dbReference>
<feature type="domain" description="Protein kinase" evidence="13">
    <location>
        <begin position="1392"/>
        <end position="1790"/>
    </location>
</feature>
<keyword evidence="6" id="KW-0418">Kinase</keyword>
<dbReference type="Pfam" id="PF00069">
    <property type="entry name" value="Pkinase"/>
    <property type="match status" value="2"/>
</dbReference>
<evidence type="ECO:0000256" key="5">
    <source>
        <dbReference type="ARBA" id="ARBA00022741"/>
    </source>
</evidence>
<evidence type="ECO:0000256" key="11">
    <source>
        <dbReference type="SAM" id="Coils"/>
    </source>
</evidence>
<dbReference type="InterPro" id="IPR011006">
    <property type="entry name" value="CheY-like_superfamily"/>
</dbReference>
<keyword evidence="5" id="KW-0547">Nucleotide-binding</keyword>
<feature type="region of interest" description="Disordered" evidence="12">
    <location>
        <begin position="1553"/>
        <end position="1583"/>
    </location>
</feature>
<dbReference type="FunFam" id="3.30.200.20:FF:001008">
    <property type="entry name" value="Serine/threonine-protein kinase cek1"/>
    <property type="match status" value="1"/>
</dbReference>
<dbReference type="PANTHER" id="PTHR24356">
    <property type="entry name" value="SERINE/THREONINE-PROTEIN KINASE"/>
    <property type="match status" value="1"/>
</dbReference>
<dbReference type="OrthoDB" id="162894at2759"/>
<evidence type="ECO:0000313" key="17">
    <source>
        <dbReference type="Proteomes" id="UP000605846"/>
    </source>
</evidence>
<feature type="region of interest" description="Disordered" evidence="12">
    <location>
        <begin position="1951"/>
        <end position="1990"/>
    </location>
</feature>
<accession>A0A8H7BPK1</accession>
<feature type="compositionally biased region" description="Polar residues" evidence="12">
    <location>
        <begin position="1351"/>
        <end position="1370"/>
    </location>
</feature>
<keyword evidence="3 10" id="KW-0597">Phosphoprotein</keyword>
<dbReference type="InterPro" id="IPR050236">
    <property type="entry name" value="Ser_Thr_kinase_AGC"/>
</dbReference>
<dbReference type="Gene3D" id="3.30.450.20">
    <property type="entry name" value="PAS domain"/>
    <property type="match status" value="1"/>
</dbReference>
<evidence type="ECO:0000259" key="13">
    <source>
        <dbReference type="PROSITE" id="PS50011"/>
    </source>
</evidence>
<evidence type="ECO:0000256" key="4">
    <source>
        <dbReference type="ARBA" id="ARBA00022679"/>
    </source>
</evidence>
<dbReference type="GO" id="GO:1901992">
    <property type="term" value="P:positive regulation of mitotic cell cycle phase transition"/>
    <property type="evidence" value="ECO:0007669"/>
    <property type="project" value="UniProtKB-ARBA"/>
</dbReference>
<dbReference type="Gene3D" id="3.40.50.2300">
    <property type="match status" value="1"/>
</dbReference>
<protein>
    <recommendedName>
        <fullName evidence="1">non-specific serine/threonine protein kinase</fullName>
        <ecNumber evidence="1">2.7.11.1</ecNumber>
    </recommendedName>
</protein>
<feature type="modified residue" description="4-aspartylphosphate" evidence="10">
    <location>
        <position position="2116"/>
    </location>
</feature>
<evidence type="ECO:0000256" key="1">
    <source>
        <dbReference type="ARBA" id="ARBA00012513"/>
    </source>
</evidence>
<keyword evidence="11" id="KW-0175">Coiled coil</keyword>
<keyword evidence="2" id="KW-0723">Serine/threonine-protein kinase</keyword>
<dbReference type="PANTHER" id="PTHR24356:SF1">
    <property type="entry name" value="SERINE_THREONINE-PROTEIN KINASE GREATWALL"/>
    <property type="match status" value="1"/>
</dbReference>
<comment type="caution">
    <text evidence="16">The sequence shown here is derived from an EMBL/GenBank/DDBJ whole genome shotgun (WGS) entry which is preliminary data.</text>
</comment>
<dbReference type="Gene3D" id="3.30.200.20">
    <property type="entry name" value="Phosphorylase Kinase, domain 1"/>
    <property type="match status" value="1"/>
</dbReference>
<dbReference type="SMART" id="SM00448">
    <property type="entry name" value="REC"/>
    <property type="match status" value="1"/>
</dbReference>
<evidence type="ECO:0000256" key="8">
    <source>
        <dbReference type="ARBA" id="ARBA00047899"/>
    </source>
</evidence>
<dbReference type="CDD" id="cd17546">
    <property type="entry name" value="REC_hyHK_CKI1_RcsC-like"/>
    <property type="match status" value="1"/>
</dbReference>
<evidence type="ECO:0000256" key="10">
    <source>
        <dbReference type="PROSITE-ProRule" id="PRU00169"/>
    </source>
</evidence>
<evidence type="ECO:0000256" key="9">
    <source>
        <dbReference type="ARBA" id="ARBA00048679"/>
    </source>
</evidence>
<dbReference type="SUPFAM" id="SSF56112">
    <property type="entry name" value="Protein kinase-like (PK-like)"/>
    <property type="match status" value="1"/>
</dbReference>
<gene>
    <name evidence="16" type="ORF">EC973_001764</name>
</gene>
<organism evidence="16 17">
    <name type="scientific">Apophysomyces ossiformis</name>
    <dbReference type="NCBI Taxonomy" id="679940"/>
    <lineage>
        <taxon>Eukaryota</taxon>
        <taxon>Fungi</taxon>
        <taxon>Fungi incertae sedis</taxon>
        <taxon>Mucoromycota</taxon>
        <taxon>Mucoromycotina</taxon>
        <taxon>Mucoromycetes</taxon>
        <taxon>Mucorales</taxon>
        <taxon>Mucorineae</taxon>
        <taxon>Mucoraceae</taxon>
        <taxon>Apophysomyces</taxon>
    </lineage>
</organism>
<comment type="catalytic activity">
    <reaction evidence="9">
        <text>L-seryl-[protein] + ATP = O-phospho-L-seryl-[protein] + ADP + H(+)</text>
        <dbReference type="Rhea" id="RHEA:17989"/>
        <dbReference type="Rhea" id="RHEA-COMP:9863"/>
        <dbReference type="Rhea" id="RHEA-COMP:11604"/>
        <dbReference type="ChEBI" id="CHEBI:15378"/>
        <dbReference type="ChEBI" id="CHEBI:29999"/>
        <dbReference type="ChEBI" id="CHEBI:30616"/>
        <dbReference type="ChEBI" id="CHEBI:83421"/>
        <dbReference type="ChEBI" id="CHEBI:456216"/>
        <dbReference type="EC" id="2.7.11.1"/>
    </reaction>
</comment>
<dbReference type="PROSITE" id="PS50110">
    <property type="entry name" value="RESPONSE_REGULATORY"/>
    <property type="match status" value="1"/>
</dbReference>
<evidence type="ECO:0000259" key="14">
    <source>
        <dbReference type="PROSITE" id="PS50110"/>
    </source>
</evidence>
<feature type="compositionally biased region" description="Low complexity" evidence="12">
    <location>
        <begin position="407"/>
        <end position="417"/>
    </location>
</feature>
<proteinExistence type="predicted"/>
<dbReference type="GO" id="GO:0005634">
    <property type="term" value="C:nucleus"/>
    <property type="evidence" value="ECO:0007669"/>
    <property type="project" value="TreeGrafter"/>
</dbReference>
<feature type="region of interest" description="Disordered" evidence="12">
    <location>
        <begin position="1256"/>
        <end position="1282"/>
    </location>
</feature>
<dbReference type="Gene3D" id="1.10.510.10">
    <property type="entry name" value="Transferase(Phosphotransferase) domain 1"/>
    <property type="match status" value="2"/>
</dbReference>
<sequence length="2182" mass="242977">MSILRNIPSSALATIVNGSSSFNTTDSSTRDHSVDINRHTRTHTAPIDEGFSPDTHDVDSGHQYEGEGDSSTELFSPVYPAVLLNATRKGFDLDSTANVVSCFESVDGDTSAPEISRLDDDSFSYFEQSPEMASNQGNFSNDNTGSSMNLPSTLSSRACKDSYAKKLHKSRSAKVKKWCLLRFTNANKMDIPGESEAYLSTQTVTPAHTSQQPYSNPKKLTIVLPVHDKTSPTSAGPAEEELDIMKDIPWIDWIEEYNAIKANEIRRRSSIVLGDTDTSLSFDGESIINKTVTNWWRSVKQNAEGYSFKRHLPRSMKGSVRGYRHKRSNSLWNTFPGSSKRFGKKRKPSMALDLQSFRRNPPVLPRRQMTGPTEQAAAAEKVLLRRCITPPTARRSFDNTSLHSEDNSPSPSSGKSSVRTRRASKLATHLGSIGYKFHNPTHHTGALGSLGNVFSATQGNAYRPAEKIQHTIKSRLQGAKMTCNAELRKIIDGLNEYVERGLCYVDNLDEVEEQSANIVEAKADKQIYDSLREDFTESTEDVSYDGLKHEMPTVNTNAVNCSEDATSSCASRKQNLTISLRDIQEQQDGSCNDTLDSDFEYEQDEDYEAASLSPMIAMVSEDSYMQTPFMITLQELIGLTQQVLDTDIDVFLDNSGICAEIVCAIQAIGVKWDYHPGWPCREWYVRLLLGVAALNRVVEWWEAERGFWATTWDSHAVSVSEAEGTDAESISGVSKLDESDFVSGGRIRRTSETGSFWTLTGSVSLQEDIETDGISAEIQHSVLSPSPAENSEEPQFDESAKLQQEAERVQNSTIVMELDLLSTAVRYLSPVWIKVIGTDPQTVMGNSVSEVLLGDDQDVFTIATKELLADDSQTVEVQFTVSTADESMDMEGKGMLMYDRVTGEPSHTMWVIKPMGMRRWSLIEQALIAKAAKSSSSTTTPMPTPTQERQQVLINQEEVVGETMNRTRSLSEPVSEAALFTGPNQEAGINEPISHVSSELNLLNATGVDWQLKSMAMRRAISHGGAPVSDSLLASPSTLMTLPPVLCRICERWVTACFFERHSELCAEIHRTEMDVAICNDNMREMKRHVNELLDECRNEISDANLQSTTTKKGLALPTSNEQKSIELDIYKKLINILDVALSIVIPGNGIDEDPEQVATDRRLKDEFQPSQSRSQMIQILYWRKPLSDNPETMFLINDVEMVTKSKVESVNRMRDQLEYNERVRSEFRKAFQTGDDWTEFVSNEEDPAIVADESTDKDYATEEKQDDMYEENSNGTARTTDIHSPKKYFINKLKLWKLMGSSTMNRFSRRSKEKQVESIPEKIVEMEVIDTPIASPSIHPRRSSSIKRSCTPTSSNSSPGKAHTGLTTKSPMSPLPAPSSSRSTLPSIKDFDIIKPISKGAFGSVFLAKKRLTGEYYAIKFLKKSDMIAKNQVTNVKAERMILMTQTDSPFVTKLYYTFQSKDYLYLVLEYLNGGDCSALIKVLGSLPEPWARSYLAEVTLGLTYLNKKNIIHRDLKPDNLLIDQNGHLKLTDFGLSRIGFLDRRVRDELNTSPFGNTANLPTSPAPSRSGTPPQSPATMSFSPTNTLFRHSYFSMLLDRNRRGSLASSASGDQSVLATPSVTGDLSSPLGTGSSSNTPSLFDERTSKHRASTCFTSGFSATTPGITTPGFMPLERHDAHDNAVSPRKAVGTPDYLAPESILGTGDDSMVDWWALGVICYEFLYGYPPFHAETPDKVFENILSRRVDWHEDIVSISPEARDFMERLMTLDPEKRLGANGPDEVKNHPFFKDIDWEKLLSESPSFVPQPQNVEDTDYFDSRGATMQSLDDILEDSAKRHVERAKAIIQEQNPEKVALCERAASDEFPVNDLIMDSVEDGADFGTFVYKNLPVLEKANEDMIRKIRHDSIVAGSPTGMHPDTGSCRLLHRSLPAIPKRKRNSIFDIPNVRENYGQPSTSLPTTPYDLSPSTSSKVSAPRRSMDTASQHAARLTDKNKSIEPFLYRTRSASSPGNHVLRDVVMAIMPEVPLSSRMEDAPVSSVHCSPGGHISTHPLDISSSFTREKPLNCLIADDNPISCKVLETVLQSLHCRCVIVRNGAQAIRCAMDVPFDIIFMDVRMPIIDGEAAARMIKSTNNVNRGTPIVAVTAYERRSQFAGAFDEILMKSMTKNIILQRLRYFCWT</sequence>
<evidence type="ECO:0000313" key="16">
    <source>
        <dbReference type="EMBL" id="KAF7723673.1"/>
    </source>
</evidence>
<feature type="region of interest" description="Disordered" evidence="12">
    <location>
        <begin position="130"/>
        <end position="152"/>
    </location>
</feature>
<feature type="domain" description="Response regulatory" evidence="14">
    <location>
        <begin position="2067"/>
        <end position="2180"/>
    </location>
</feature>
<feature type="domain" description="AGC-kinase C-terminal" evidence="15">
    <location>
        <begin position="1791"/>
        <end position="1897"/>
    </location>
</feature>
<feature type="region of interest" description="Disordered" evidence="12">
    <location>
        <begin position="1606"/>
        <end position="1646"/>
    </location>
</feature>
<dbReference type="InterPro" id="IPR000719">
    <property type="entry name" value="Prot_kinase_dom"/>
</dbReference>
<keyword evidence="17" id="KW-1185">Reference proteome</keyword>
<dbReference type="EMBL" id="JABAYA010000143">
    <property type="protein sequence ID" value="KAF7723673.1"/>
    <property type="molecule type" value="Genomic_DNA"/>
</dbReference>
<dbReference type="Pfam" id="PF00072">
    <property type="entry name" value="Response_reg"/>
    <property type="match status" value="1"/>
</dbReference>
<comment type="catalytic activity">
    <reaction evidence="8">
        <text>L-threonyl-[protein] + ATP = O-phospho-L-threonyl-[protein] + ADP + H(+)</text>
        <dbReference type="Rhea" id="RHEA:46608"/>
        <dbReference type="Rhea" id="RHEA-COMP:11060"/>
        <dbReference type="Rhea" id="RHEA-COMP:11605"/>
        <dbReference type="ChEBI" id="CHEBI:15378"/>
        <dbReference type="ChEBI" id="CHEBI:30013"/>
        <dbReference type="ChEBI" id="CHEBI:30616"/>
        <dbReference type="ChEBI" id="CHEBI:61977"/>
        <dbReference type="ChEBI" id="CHEBI:456216"/>
        <dbReference type="EC" id="2.7.11.1"/>
    </reaction>
</comment>
<dbReference type="PROSITE" id="PS50011">
    <property type="entry name" value="PROTEIN_KINASE_DOM"/>
    <property type="match status" value="1"/>
</dbReference>